<dbReference type="AlphaFoldDB" id="A0A9D1APC5"/>
<feature type="non-terminal residue" evidence="2">
    <location>
        <position position="65"/>
    </location>
</feature>
<evidence type="ECO:0000256" key="1">
    <source>
        <dbReference type="SAM" id="Phobius"/>
    </source>
</evidence>
<sequence>MKIQNVKKEWKKCEPEYAVLTVILLLFLVVGAAWIVFAPKEDFSEDENRALEPTPKLSAESLLDG</sequence>
<accession>A0A9D1APC5</accession>
<name>A0A9D1APC5_9FIRM</name>
<protein>
    <submittedName>
        <fullName evidence="2">Uncharacterized protein</fullName>
    </submittedName>
</protein>
<dbReference type="Proteomes" id="UP000824242">
    <property type="component" value="Unassembled WGS sequence"/>
</dbReference>
<feature type="transmembrane region" description="Helical" evidence="1">
    <location>
        <begin position="17"/>
        <end position="37"/>
    </location>
</feature>
<keyword evidence="1" id="KW-0812">Transmembrane</keyword>
<keyword evidence="1" id="KW-1133">Transmembrane helix</keyword>
<dbReference type="EMBL" id="DVGZ01000114">
    <property type="protein sequence ID" value="HIR48099.1"/>
    <property type="molecule type" value="Genomic_DNA"/>
</dbReference>
<evidence type="ECO:0000313" key="3">
    <source>
        <dbReference type="Proteomes" id="UP000824242"/>
    </source>
</evidence>
<keyword evidence="1" id="KW-0472">Membrane</keyword>
<organism evidence="2 3">
    <name type="scientific">Candidatus Caccousia avicola</name>
    <dbReference type="NCBI Taxonomy" id="2840721"/>
    <lineage>
        <taxon>Bacteria</taxon>
        <taxon>Bacillati</taxon>
        <taxon>Bacillota</taxon>
        <taxon>Clostridia</taxon>
        <taxon>Eubacteriales</taxon>
        <taxon>Oscillospiraceae</taxon>
        <taxon>Oscillospiraceae incertae sedis</taxon>
        <taxon>Candidatus Caccousia</taxon>
    </lineage>
</organism>
<evidence type="ECO:0000313" key="2">
    <source>
        <dbReference type="EMBL" id="HIR48099.1"/>
    </source>
</evidence>
<proteinExistence type="predicted"/>
<reference evidence="2" key="1">
    <citation type="submission" date="2020-10" db="EMBL/GenBank/DDBJ databases">
        <authorList>
            <person name="Gilroy R."/>
        </authorList>
    </citation>
    <scope>NUCLEOTIDE SEQUENCE</scope>
    <source>
        <strain evidence="2">ChiSxjej1B13-7958</strain>
    </source>
</reference>
<comment type="caution">
    <text evidence="2">The sequence shown here is derived from an EMBL/GenBank/DDBJ whole genome shotgun (WGS) entry which is preliminary data.</text>
</comment>
<gene>
    <name evidence="2" type="ORF">IAB89_10690</name>
</gene>
<reference evidence="2" key="2">
    <citation type="journal article" date="2021" name="PeerJ">
        <title>Extensive microbial diversity within the chicken gut microbiome revealed by metagenomics and culture.</title>
        <authorList>
            <person name="Gilroy R."/>
            <person name="Ravi A."/>
            <person name="Getino M."/>
            <person name="Pursley I."/>
            <person name="Horton D.L."/>
            <person name="Alikhan N.F."/>
            <person name="Baker D."/>
            <person name="Gharbi K."/>
            <person name="Hall N."/>
            <person name="Watson M."/>
            <person name="Adriaenssens E.M."/>
            <person name="Foster-Nyarko E."/>
            <person name="Jarju S."/>
            <person name="Secka A."/>
            <person name="Antonio M."/>
            <person name="Oren A."/>
            <person name="Chaudhuri R.R."/>
            <person name="La Ragione R."/>
            <person name="Hildebrand F."/>
            <person name="Pallen M.J."/>
        </authorList>
    </citation>
    <scope>NUCLEOTIDE SEQUENCE</scope>
    <source>
        <strain evidence="2">ChiSxjej1B13-7958</strain>
    </source>
</reference>